<feature type="transmembrane region" description="Helical" evidence="7">
    <location>
        <begin position="75"/>
        <end position="95"/>
    </location>
</feature>
<evidence type="ECO:0000313" key="9">
    <source>
        <dbReference type="Proteomes" id="UP000203589"/>
    </source>
</evidence>
<reference evidence="8 9" key="1">
    <citation type="submission" date="2017-07" db="EMBL/GenBank/DDBJ databases">
        <title>Genome Sequence of Antarctobacter heliothermus Strain SMS3 Isolated from a culture of the Diatom Skeletonema marinoi.</title>
        <authorList>
            <person name="Topel M."/>
            <person name="Pinder M.I.M."/>
            <person name="Johansson O.N."/>
            <person name="Kourtchenko O."/>
            <person name="Godhe A."/>
            <person name="Clarke A.K."/>
        </authorList>
    </citation>
    <scope>NUCLEOTIDE SEQUENCE [LARGE SCALE GENOMIC DNA]</scope>
    <source>
        <strain evidence="8 9">SMS3</strain>
    </source>
</reference>
<dbReference type="PIRSF" id="PIRSF006324">
    <property type="entry name" value="LeuE"/>
    <property type="match status" value="1"/>
</dbReference>
<keyword evidence="6 7" id="KW-0472">Membrane</keyword>
<comment type="subcellular location">
    <subcellularLocation>
        <location evidence="1">Cell membrane</location>
        <topology evidence="1">Multi-pass membrane protein</topology>
    </subcellularLocation>
</comment>
<dbReference type="PANTHER" id="PTHR30086">
    <property type="entry name" value="ARGININE EXPORTER PROTEIN ARGO"/>
    <property type="match status" value="1"/>
</dbReference>
<keyword evidence="4 7" id="KW-0812">Transmembrane</keyword>
<dbReference type="KEGG" id="aht:ANTHELSMS3_02048"/>
<feature type="transmembrane region" description="Helical" evidence="7">
    <location>
        <begin position="144"/>
        <end position="168"/>
    </location>
</feature>
<keyword evidence="5 7" id="KW-1133">Transmembrane helix</keyword>
<feature type="transmembrane region" description="Helical" evidence="7">
    <location>
        <begin position="6"/>
        <end position="28"/>
    </location>
</feature>
<dbReference type="PANTHER" id="PTHR30086:SF14">
    <property type="entry name" value="HOMOSERINE_HOMOSERINE LACTONE EFFLUX PROTEIN"/>
    <property type="match status" value="1"/>
</dbReference>
<comment type="similarity">
    <text evidence="2">Belongs to the Rht family.</text>
</comment>
<evidence type="ECO:0000256" key="4">
    <source>
        <dbReference type="ARBA" id="ARBA00022692"/>
    </source>
</evidence>
<dbReference type="AlphaFoldDB" id="A0A222E421"/>
<evidence type="ECO:0000256" key="5">
    <source>
        <dbReference type="ARBA" id="ARBA00022989"/>
    </source>
</evidence>
<dbReference type="Pfam" id="PF01810">
    <property type="entry name" value="LysE"/>
    <property type="match status" value="1"/>
</dbReference>
<evidence type="ECO:0000256" key="3">
    <source>
        <dbReference type="ARBA" id="ARBA00022475"/>
    </source>
</evidence>
<dbReference type="OrthoDB" id="9804822at2"/>
<dbReference type="EMBL" id="CP022540">
    <property type="protein sequence ID" value="ASP20728.1"/>
    <property type="molecule type" value="Genomic_DNA"/>
</dbReference>
<dbReference type="RefSeq" id="WP_094034753.1">
    <property type="nucleotide sequence ID" value="NZ_CP022540.1"/>
</dbReference>
<organism evidence="8 9">
    <name type="scientific">Antarctobacter heliothermus</name>
    <dbReference type="NCBI Taxonomy" id="74033"/>
    <lineage>
        <taxon>Bacteria</taxon>
        <taxon>Pseudomonadati</taxon>
        <taxon>Pseudomonadota</taxon>
        <taxon>Alphaproteobacteria</taxon>
        <taxon>Rhodobacterales</taxon>
        <taxon>Roseobacteraceae</taxon>
        <taxon>Antarctobacter</taxon>
    </lineage>
</organism>
<evidence type="ECO:0000256" key="7">
    <source>
        <dbReference type="SAM" id="Phobius"/>
    </source>
</evidence>
<proteinExistence type="inferred from homology"/>
<accession>A0A222E421</accession>
<keyword evidence="3" id="KW-1003">Cell membrane</keyword>
<feature type="transmembrane region" description="Helical" evidence="7">
    <location>
        <begin position="116"/>
        <end position="138"/>
    </location>
</feature>
<sequence>MTVEVYLIYLAALAAFFVTPPDTSQLLIMSNSLRHGLRRSLWTVAGDLGANVVQMTAAGFGLVAVIATSASVLVWVKWAGVAYLIWIGLSLIVRAPTTDRPGAAPLARRRVLFRQGVFTSAANPYAVVFFGALFPQFIDPASPIVPQLVLLGGTYLLVDGVILILWGYAATRVLSGPLQLSGRMLNRVSGGLMIGAAILLGSRDLAREAEL</sequence>
<gene>
    <name evidence="8" type="ORF">ANTHELSMS3_02048</name>
</gene>
<evidence type="ECO:0000256" key="2">
    <source>
        <dbReference type="ARBA" id="ARBA00007928"/>
    </source>
</evidence>
<evidence type="ECO:0000256" key="6">
    <source>
        <dbReference type="ARBA" id="ARBA00023136"/>
    </source>
</evidence>
<name>A0A222E421_9RHOB</name>
<evidence type="ECO:0000256" key="1">
    <source>
        <dbReference type="ARBA" id="ARBA00004651"/>
    </source>
</evidence>
<keyword evidence="9" id="KW-1185">Reference proteome</keyword>
<dbReference type="GO" id="GO:0005886">
    <property type="term" value="C:plasma membrane"/>
    <property type="evidence" value="ECO:0007669"/>
    <property type="project" value="UniProtKB-SubCell"/>
</dbReference>
<dbReference type="InterPro" id="IPR001123">
    <property type="entry name" value="LeuE-type"/>
</dbReference>
<feature type="transmembrane region" description="Helical" evidence="7">
    <location>
        <begin position="48"/>
        <end position="69"/>
    </location>
</feature>
<protein>
    <submittedName>
        <fullName evidence="8">Homoserine/homoserine lactone efflux protein</fullName>
    </submittedName>
</protein>
<evidence type="ECO:0000313" key="8">
    <source>
        <dbReference type="EMBL" id="ASP20728.1"/>
    </source>
</evidence>
<dbReference type="GO" id="GO:0042970">
    <property type="term" value="F:homoserine transmembrane transporter activity"/>
    <property type="evidence" value="ECO:0007669"/>
    <property type="project" value="TreeGrafter"/>
</dbReference>
<dbReference type="Proteomes" id="UP000203589">
    <property type="component" value="Chromosome"/>
</dbReference>